<dbReference type="EMBL" id="JBHLYQ010000062">
    <property type="protein sequence ID" value="MFC0081994.1"/>
    <property type="molecule type" value="Genomic_DNA"/>
</dbReference>
<feature type="transmembrane region" description="Helical" evidence="2">
    <location>
        <begin position="30"/>
        <end position="47"/>
    </location>
</feature>
<organism evidence="3 4">
    <name type="scientific">Aciditerrimonas ferrireducens</name>
    <dbReference type="NCBI Taxonomy" id="667306"/>
    <lineage>
        <taxon>Bacteria</taxon>
        <taxon>Bacillati</taxon>
        <taxon>Actinomycetota</taxon>
        <taxon>Acidimicrobiia</taxon>
        <taxon>Acidimicrobiales</taxon>
        <taxon>Acidimicrobiaceae</taxon>
        <taxon>Aciditerrimonas</taxon>
    </lineage>
</organism>
<evidence type="ECO:0000256" key="1">
    <source>
        <dbReference type="SAM" id="MobiDB-lite"/>
    </source>
</evidence>
<feature type="region of interest" description="Disordered" evidence="1">
    <location>
        <begin position="139"/>
        <end position="192"/>
    </location>
</feature>
<feature type="region of interest" description="Disordered" evidence="1">
    <location>
        <begin position="232"/>
        <end position="296"/>
    </location>
</feature>
<evidence type="ECO:0000313" key="3">
    <source>
        <dbReference type="EMBL" id="MFC0081994.1"/>
    </source>
</evidence>
<keyword evidence="2" id="KW-1133">Transmembrane helix</keyword>
<keyword evidence="2" id="KW-0812">Transmembrane</keyword>
<feature type="compositionally biased region" description="Low complexity" evidence="1">
    <location>
        <begin position="265"/>
        <end position="296"/>
    </location>
</feature>
<protein>
    <recommendedName>
        <fullName evidence="5">PASTA domain-containing protein</fullName>
    </recommendedName>
</protein>
<name>A0ABV6C2S6_9ACTN</name>
<reference evidence="3 4" key="1">
    <citation type="submission" date="2024-09" db="EMBL/GenBank/DDBJ databases">
        <authorList>
            <person name="Sun Q."/>
            <person name="Mori K."/>
        </authorList>
    </citation>
    <scope>NUCLEOTIDE SEQUENCE [LARGE SCALE GENOMIC DNA]</scope>
    <source>
        <strain evidence="3 4">JCM 15389</strain>
    </source>
</reference>
<gene>
    <name evidence="3" type="ORF">ACFFRE_07510</name>
</gene>
<keyword evidence="2" id="KW-0472">Membrane</keyword>
<evidence type="ECO:0008006" key="5">
    <source>
        <dbReference type="Google" id="ProtNLM"/>
    </source>
</evidence>
<sequence length="296" mass="29801">MARRDTGKWVQRAAATGGSRAYRGQRPVKWYTSLVLIAILGVALVWYSRYEKENPSAATQPAVGTQWFDAFAVDICGTVEPNLPANPPVKKGPGLGLTTAGDGVIHIDPKTSAEAGDNATLGRFVQDYPGLVLTSSSIRYPGQRSAGPTVDRTFKNGEVCPKGTKDAGKAGQVEVDLWPTPTSTSPERLADPTGYKLGDEQELTLAFVPAGAKVPRPSGSAVTAMLQDASAAASGSSPTSTPTSSTSTSSGTASSGSSGTGSSGTGSSSAGSSSAGSSGSSGSAASSRSKASSSSS</sequence>
<feature type="compositionally biased region" description="Low complexity" evidence="1">
    <location>
        <begin position="232"/>
        <end position="257"/>
    </location>
</feature>
<evidence type="ECO:0000256" key="2">
    <source>
        <dbReference type="SAM" id="Phobius"/>
    </source>
</evidence>
<evidence type="ECO:0000313" key="4">
    <source>
        <dbReference type="Proteomes" id="UP001589788"/>
    </source>
</evidence>
<proteinExistence type="predicted"/>
<dbReference type="Proteomes" id="UP001589788">
    <property type="component" value="Unassembled WGS sequence"/>
</dbReference>
<accession>A0ABV6C2S6</accession>
<comment type="caution">
    <text evidence="3">The sequence shown here is derived from an EMBL/GenBank/DDBJ whole genome shotgun (WGS) entry which is preliminary data.</text>
</comment>
<keyword evidence="4" id="KW-1185">Reference proteome</keyword>
<dbReference type="RefSeq" id="WP_377789359.1">
    <property type="nucleotide sequence ID" value="NZ_JBHLYQ010000062.1"/>
</dbReference>